<keyword evidence="13" id="KW-1185">Reference proteome</keyword>
<dbReference type="SMART" id="SM00382">
    <property type="entry name" value="AAA"/>
    <property type="match status" value="1"/>
</dbReference>
<dbReference type="PANTHER" id="PTHR48041:SF139">
    <property type="entry name" value="PROTEIN SCARLET"/>
    <property type="match status" value="1"/>
</dbReference>
<accession>A0AAD7UAH2</accession>
<dbReference type="InterPro" id="IPR003593">
    <property type="entry name" value="AAA+_ATPase"/>
</dbReference>
<dbReference type="Pfam" id="PF01061">
    <property type="entry name" value="ABC2_membrane"/>
    <property type="match status" value="1"/>
</dbReference>
<dbReference type="InterPro" id="IPR013525">
    <property type="entry name" value="ABC2_TM"/>
</dbReference>
<gene>
    <name evidence="12" type="ORF">CTAYLR_003486</name>
</gene>
<reference evidence="12" key="1">
    <citation type="submission" date="2023-01" db="EMBL/GenBank/DDBJ databases">
        <title>Metagenome sequencing of chrysophaentin producing Chrysophaeum taylorii.</title>
        <authorList>
            <person name="Davison J."/>
            <person name="Bewley C."/>
        </authorList>
    </citation>
    <scope>NUCLEOTIDE SEQUENCE</scope>
    <source>
        <strain evidence="12">NIES-1699</strain>
    </source>
</reference>
<dbReference type="PROSITE" id="PS50893">
    <property type="entry name" value="ABC_TRANSPORTER_2"/>
    <property type="match status" value="1"/>
</dbReference>
<evidence type="ECO:0000259" key="11">
    <source>
        <dbReference type="PROSITE" id="PS50893"/>
    </source>
</evidence>
<dbReference type="InterPro" id="IPR043926">
    <property type="entry name" value="ABCG_dom"/>
</dbReference>
<keyword evidence="6 9" id="KW-1133">Transmembrane helix</keyword>
<dbReference type="PANTHER" id="PTHR48041">
    <property type="entry name" value="ABC TRANSPORTER G FAMILY MEMBER 28"/>
    <property type="match status" value="1"/>
</dbReference>
<feature type="signal peptide" evidence="10">
    <location>
        <begin position="1"/>
        <end position="21"/>
    </location>
</feature>
<dbReference type="GO" id="GO:0005524">
    <property type="term" value="F:ATP binding"/>
    <property type="evidence" value="ECO:0007669"/>
    <property type="project" value="UniProtKB-KW"/>
</dbReference>
<dbReference type="InterPro" id="IPR003439">
    <property type="entry name" value="ABC_transporter-like_ATP-bd"/>
</dbReference>
<keyword evidence="4" id="KW-0547">Nucleotide-binding</keyword>
<feature type="domain" description="ABC transporter" evidence="11">
    <location>
        <begin position="24"/>
        <end position="270"/>
    </location>
</feature>
<dbReference type="InterPro" id="IPR050352">
    <property type="entry name" value="ABCG_transporters"/>
</dbReference>
<evidence type="ECO:0000256" key="8">
    <source>
        <dbReference type="SAM" id="MobiDB-lite"/>
    </source>
</evidence>
<evidence type="ECO:0000256" key="10">
    <source>
        <dbReference type="SAM" id="SignalP"/>
    </source>
</evidence>
<evidence type="ECO:0000256" key="9">
    <source>
        <dbReference type="SAM" id="Phobius"/>
    </source>
</evidence>
<dbReference type="SUPFAM" id="SSF52540">
    <property type="entry name" value="P-loop containing nucleoside triphosphate hydrolases"/>
    <property type="match status" value="1"/>
</dbReference>
<comment type="caution">
    <text evidence="12">The sequence shown here is derived from an EMBL/GenBank/DDBJ whole genome shotgun (WGS) entry which is preliminary data.</text>
</comment>
<keyword evidence="7 9" id="KW-0472">Membrane</keyword>
<keyword evidence="3 9" id="KW-0812">Transmembrane</keyword>
<evidence type="ECO:0000256" key="4">
    <source>
        <dbReference type="ARBA" id="ARBA00022741"/>
    </source>
</evidence>
<dbReference type="PROSITE" id="PS00211">
    <property type="entry name" value="ABC_TRANSPORTER_1"/>
    <property type="match status" value="1"/>
</dbReference>
<evidence type="ECO:0000256" key="5">
    <source>
        <dbReference type="ARBA" id="ARBA00022840"/>
    </source>
</evidence>
<keyword evidence="10" id="KW-0732">Signal</keyword>
<evidence type="ECO:0000256" key="3">
    <source>
        <dbReference type="ARBA" id="ARBA00022692"/>
    </source>
</evidence>
<dbReference type="EMBL" id="JAQMWT010000529">
    <property type="protein sequence ID" value="KAJ8600139.1"/>
    <property type="molecule type" value="Genomic_DNA"/>
</dbReference>
<evidence type="ECO:0000313" key="12">
    <source>
        <dbReference type="EMBL" id="KAJ8600139.1"/>
    </source>
</evidence>
<evidence type="ECO:0000256" key="6">
    <source>
        <dbReference type="ARBA" id="ARBA00022989"/>
    </source>
</evidence>
<dbReference type="GO" id="GO:0016020">
    <property type="term" value="C:membrane"/>
    <property type="evidence" value="ECO:0007669"/>
    <property type="project" value="UniProtKB-SubCell"/>
</dbReference>
<dbReference type="Gene3D" id="3.40.50.300">
    <property type="entry name" value="P-loop containing nucleotide triphosphate hydrolases"/>
    <property type="match status" value="1"/>
</dbReference>
<dbReference type="Pfam" id="PF00005">
    <property type="entry name" value="ABC_tran"/>
    <property type="match status" value="1"/>
</dbReference>
<dbReference type="GO" id="GO:0140359">
    <property type="term" value="F:ABC-type transporter activity"/>
    <property type="evidence" value="ECO:0007669"/>
    <property type="project" value="InterPro"/>
</dbReference>
<evidence type="ECO:0000256" key="2">
    <source>
        <dbReference type="ARBA" id="ARBA00022448"/>
    </source>
</evidence>
<proteinExistence type="predicted"/>
<dbReference type="Proteomes" id="UP001230188">
    <property type="component" value="Unassembled WGS sequence"/>
</dbReference>
<feature type="chain" id="PRO_5042275892" description="ABC transporter domain-containing protein" evidence="10">
    <location>
        <begin position="22"/>
        <end position="631"/>
    </location>
</feature>
<comment type="subcellular location">
    <subcellularLocation>
        <location evidence="1">Membrane</location>
        <topology evidence="1">Multi-pass membrane protein</topology>
    </subcellularLocation>
</comment>
<sequence length="631" mass="67750">MMRRILLSLWVAVAAAGLATAADIEWTGLSVRRGQTTLLEPCSGEARAGRLMAILGPSGAGKTTMLRALVRASVGVEVRGTVTDGHKSLGGLRAGDAGLLAQESELFGMLSVRECLAFAHEMRGASRRRALAFTDEALERFGLSHVAHRRVGVATKQGAISGGERRRLCVAIELALSSADDDNKPSLLCADEPTSGLDSVAAEHVVRTLREYARTHGVTTIATLHQPSSRVWLECVDDLCLLAPGGRVAYRGAAAAAPAYFAREFGATLPANTNPAEWLLDLVSGDSGPLFCERWARRRESKHSPPPGGAPPRRKKRLTPFKRISLLFARSAKQVIRNKKVHALRLMSTAGLAVFLADWYGCDTPDGGDGLDVSCVADRVALLTFSAISMAMLSLVRALDLLAEEKPVVGRERERGLYRGSEYVLAKAIAEIPSDCAFAALHGWTLAWRLRSSQGTRLRCHPAIPLAAVSACASTLGLAIAAAAPTAEAALAVGTPLMVVHLLTGIVNPSGVSMSSSSKKQNLLQSISPIRHAVVWLLRREFRAAKLAGRNWPSLGGLAAVKDGDDVLRRLGLDDNTSLWDPPRAILALALSHLAVSTLCLSGFPHLLSTLLRRRRRRRRRRRQTLEPSSS</sequence>
<evidence type="ECO:0000256" key="7">
    <source>
        <dbReference type="ARBA" id="ARBA00023136"/>
    </source>
</evidence>
<dbReference type="InterPro" id="IPR017871">
    <property type="entry name" value="ABC_transporter-like_CS"/>
</dbReference>
<dbReference type="Pfam" id="PF19055">
    <property type="entry name" value="ABC2_membrane_7"/>
    <property type="match status" value="1"/>
</dbReference>
<keyword evidence="5" id="KW-0067">ATP-binding</keyword>
<evidence type="ECO:0000313" key="13">
    <source>
        <dbReference type="Proteomes" id="UP001230188"/>
    </source>
</evidence>
<feature type="region of interest" description="Disordered" evidence="8">
    <location>
        <begin position="297"/>
        <end position="316"/>
    </location>
</feature>
<name>A0AAD7UAH2_9STRA</name>
<dbReference type="InterPro" id="IPR027417">
    <property type="entry name" value="P-loop_NTPase"/>
</dbReference>
<dbReference type="GO" id="GO:0016887">
    <property type="term" value="F:ATP hydrolysis activity"/>
    <property type="evidence" value="ECO:0007669"/>
    <property type="project" value="InterPro"/>
</dbReference>
<organism evidence="12 13">
    <name type="scientific">Chrysophaeum taylorii</name>
    <dbReference type="NCBI Taxonomy" id="2483200"/>
    <lineage>
        <taxon>Eukaryota</taxon>
        <taxon>Sar</taxon>
        <taxon>Stramenopiles</taxon>
        <taxon>Ochrophyta</taxon>
        <taxon>Pelagophyceae</taxon>
        <taxon>Pelagomonadales</taxon>
        <taxon>Pelagomonadaceae</taxon>
        <taxon>Chrysophaeum</taxon>
    </lineage>
</organism>
<dbReference type="AlphaFoldDB" id="A0AAD7UAH2"/>
<protein>
    <recommendedName>
        <fullName evidence="11">ABC transporter domain-containing protein</fullName>
    </recommendedName>
</protein>
<evidence type="ECO:0000256" key="1">
    <source>
        <dbReference type="ARBA" id="ARBA00004141"/>
    </source>
</evidence>
<keyword evidence="2" id="KW-0813">Transport</keyword>
<feature type="transmembrane region" description="Helical" evidence="9">
    <location>
        <begin position="585"/>
        <end position="612"/>
    </location>
</feature>